<dbReference type="NCBIfam" id="TIGR02018">
    <property type="entry name" value="his_ut_repres"/>
    <property type="match status" value="1"/>
</dbReference>
<dbReference type="InterPro" id="IPR000524">
    <property type="entry name" value="Tscrpt_reg_HTH_GntR"/>
</dbReference>
<keyword evidence="7" id="KW-1185">Reference proteome</keyword>
<dbReference type="Pfam" id="PF00392">
    <property type="entry name" value="GntR"/>
    <property type="match status" value="1"/>
</dbReference>
<evidence type="ECO:0000256" key="2">
    <source>
        <dbReference type="ARBA" id="ARBA00023125"/>
    </source>
</evidence>
<dbReference type="PANTHER" id="PTHR44846">
    <property type="entry name" value="MANNOSYL-D-GLYCERATE TRANSPORT/METABOLISM SYSTEM REPRESSOR MNGR-RELATED"/>
    <property type="match status" value="1"/>
</dbReference>
<evidence type="ECO:0000256" key="1">
    <source>
        <dbReference type="ARBA" id="ARBA00023015"/>
    </source>
</evidence>
<evidence type="ECO:0000259" key="5">
    <source>
        <dbReference type="PROSITE" id="PS50949"/>
    </source>
</evidence>
<dbReference type="InterPro" id="IPR036390">
    <property type="entry name" value="WH_DNA-bd_sf"/>
</dbReference>
<dbReference type="Gene3D" id="1.10.10.10">
    <property type="entry name" value="Winged helix-like DNA-binding domain superfamily/Winged helix DNA-binding domain"/>
    <property type="match status" value="1"/>
</dbReference>
<dbReference type="GO" id="GO:0006547">
    <property type="term" value="P:L-histidine metabolic process"/>
    <property type="evidence" value="ECO:0007669"/>
    <property type="project" value="UniProtKB-UniRule"/>
</dbReference>
<dbReference type="SMART" id="SM00345">
    <property type="entry name" value="HTH_GNTR"/>
    <property type="match status" value="1"/>
</dbReference>
<evidence type="ECO:0000256" key="3">
    <source>
        <dbReference type="ARBA" id="ARBA00023163"/>
    </source>
</evidence>
<proteinExistence type="predicted"/>
<keyword evidence="2" id="KW-0238">DNA-binding</keyword>
<evidence type="ECO:0000256" key="4">
    <source>
        <dbReference type="NCBIfam" id="TIGR02018"/>
    </source>
</evidence>
<evidence type="ECO:0000313" key="6">
    <source>
        <dbReference type="EMBL" id="AXR08464.1"/>
    </source>
</evidence>
<organism evidence="6 7">
    <name type="scientific">Salinimonas sediminis</name>
    <dbReference type="NCBI Taxonomy" id="2303538"/>
    <lineage>
        <taxon>Bacteria</taxon>
        <taxon>Pseudomonadati</taxon>
        <taxon>Pseudomonadota</taxon>
        <taxon>Gammaproteobacteria</taxon>
        <taxon>Alteromonadales</taxon>
        <taxon>Alteromonadaceae</taxon>
        <taxon>Alteromonas/Salinimonas group</taxon>
        <taxon>Salinimonas</taxon>
    </lineage>
</organism>
<dbReference type="RefSeq" id="WP_117318698.1">
    <property type="nucleotide sequence ID" value="NZ_CP031769.1"/>
</dbReference>
<keyword evidence="3" id="KW-0804">Transcription</keyword>
<dbReference type="InterPro" id="IPR036388">
    <property type="entry name" value="WH-like_DNA-bd_sf"/>
</dbReference>
<dbReference type="InterPro" id="IPR010248">
    <property type="entry name" value="His_ut_repres"/>
</dbReference>
<feature type="domain" description="HTH gntR-type" evidence="5">
    <location>
        <begin position="2"/>
        <end position="70"/>
    </location>
</feature>
<dbReference type="PANTHER" id="PTHR44846:SF16">
    <property type="entry name" value="TRANSCRIPTIONAL REGULATOR PHNF-RELATED"/>
    <property type="match status" value="1"/>
</dbReference>
<dbReference type="CDD" id="cd07377">
    <property type="entry name" value="WHTH_GntR"/>
    <property type="match status" value="1"/>
</dbReference>
<dbReference type="PROSITE" id="PS50949">
    <property type="entry name" value="HTH_GNTR"/>
    <property type="match status" value="1"/>
</dbReference>
<evidence type="ECO:0000313" key="7">
    <source>
        <dbReference type="Proteomes" id="UP000262073"/>
    </source>
</evidence>
<dbReference type="Proteomes" id="UP000262073">
    <property type="component" value="Chromosome"/>
</dbReference>
<dbReference type="SMART" id="SM00866">
    <property type="entry name" value="UTRA"/>
    <property type="match status" value="1"/>
</dbReference>
<dbReference type="PRINTS" id="PR00035">
    <property type="entry name" value="HTHGNTR"/>
</dbReference>
<dbReference type="SUPFAM" id="SSF46785">
    <property type="entry name" value="Winged helix' DNA-binding domain"/>
    <property type="match status" value="1"/>
</dbReference>
<dbReference type="Gene3D" id="3.40.1410.10">
    <property type="entry name" value="Chorismate lyase-like"/>
    <property type="match status" value="1"/>
</dbReference>
<dbReference type="AlphaFoldDB" id="A0A346NSF7"/>
<name>A0A346NSF7_9ALTE</name>
<dbReference type="EMBL" id="CP031769">
    <property type="protein sequence ID" value="AXR08464.1"/>
    <property type="molecule type" value="Genomic_DNA"/>
</dbReference>
<dbReference type="GO" id="GO:0003700">
    <property type="term" value="F:DNA-binding transcription factor activity"/>
    <property type="evidence" value="ECO:0007669"/>
    <property type="project" value="UniProtKB-UniRule"/>
</dbReference>
<dbReference type="GO" id="GO:0003677">
    <property type="term" value="F:DNA binding"/>
    <property type="evidence" value="ECO:0007669"/>
    <property type="project" value="UniProtKB-UniRule"/>
</dbReference>
<accession>A0A346NSF7</accession>
<dbReference type="InterPro" id="IPR050679">
    <property type="entry name" value="Bact_HTH_transcr_reg"/>
</dbReference>
<sequence length="238" mass="26525">MQPQFVRIKAQLVSAIEQGSLKPGDKIASENQLASDFGVSRMTARQALSELVAEGILARSQGLGTFVSDERPMSSMLTIVGIKQEIEQRHHQYDVQVLSHEARRADKVTAGYLGYEASQQLFYSQLVHLENRLPVQLETRWVNQRIATDFLLQDLTQVSINTYLHRVAPLTEADHIVEAIHADARTASWLSITTGDACLCIHRRTYCSQGIVSVATLIHPGSRYRLGSHLQFTATDKG</sequence>
<dbReference type="InterPro" id="IPR011663">
    <property type="entry name" value="UTRA"/>
</dbReference>
<dbReference type="OrthoDB" id="6626198at2"/>
<reference evidence="6 7" key="1">
    <citation type="submission" date="2018-08" db="EMBL/GenBank/DDBJ databases">
        <title>Salinimonas sediminis sp. nov., a piezophilic bacterium isolated from a deep-sea sediment sample from the New Britain Trench.</title>
        <authorList>
            <person name="Cao J."/>
        </authorList>
    </citation>
    <scope>NUCLEOTIDE SEQUENCE [LARGE SCALE GENOMIC DNA]</scope>
    <source>
        <strain evidence="6 7">N102</strain>
    </source>
</reference>
<dbReference type="SUPFAM" id="SSF64288">
    <property type="entry name" value="Chorismate lyase-like"/>
    <property type="match status" value="1"/>
</dbReference>
<keyword evidence="1" id="KW-0805">Transcription regulation</keyword>
<dbReference type="KEGG" id="salm:D0Y50_09020"/>
<dbReference type="InterPro" id="IPR028978">
    <property type="entry name" value="Chorismate_lyase_/UTRA_dom_sf"/>
</dbReference>
<dbReference type="GO" id="GO:0045892">
    <property type="term" value="P:negative regulation of DNA-templated transcription"/>
    <property type="evidence" value="ECO:0007669"/>
    <property type="project" value="UniProtKB-UniRule"/>
</dbReference>
<gene>
    <name evidence="6" type="primary">hutC</name>
    <name evidence="6" type="ORF">D0Y50_09020</name>
</gene>
<protein>
    <recommendedName>
        <fullName evidence="4">Histidine utilization repressor</fullName>
    </recommendedName>
</protein>
<dbReference type="Pfam" id="PF07702">
    <property type="entry name" value="UTRA"/>
    <property type="match status" value="1"/>
</dbReference>